<dbReference type="InterPro" id="IPR029056">
    <property type="entry name" value="Ribokinase-like"/>
</dbReference>
<dbReference type="PANTHER" id="PTHR43085">
    <property type="entry name" value="HEXOKINASE FAMILY MEMBER"/>
    <property type="match status" value="1"/>
</dbReference>
<evidence type="ECO:0000313" key="8">
    <source>
        <dbReference type="Proteomes" id="UP000266426"/>
    </source>
</evidence>
<keyword evidence="3" id="KW-0547">Nucleotide-binding</keyword>
<protein>
    <submittedName>
        <fullName evidence="7">Carbohydrate kinase</fullName>
    </submittedName>
</protein>
<accession>A0A3A4R3I4</accession>
<evidence type="ECO:0000256" key="4">
    <source>
        <dbReference type="ARBA" id="ARBA00022777"/>
    </source>
</evidence>
<sequence length="329" mass="37202">MTFIINELNFNVYYFFPESKNRPMETQTYSPPIVFGEVLIDRFPDGSFKLGGAPFNVAWHLHGFETNPLFISAVSDDDYGKFILNAMQNWGMDSSGVQIVTGYPTGRVNVSFTNNEPSFDIAGQQAYDHINADECIRHLSARLVSILYFGSLAQREQNNRNIIKSIVDAYSPLIFNDINLRSPWQNHDIIQSLLKISHCVKMNIDEFISVVEIDPASEPGWLEYSAIFLLKYELRSLIITAGSRGCYYIDPDYRYYTPASPCNRFIDSVGAGDAFSAVAILGLLHGWNPLTTIRNASEFASYICGIQGAVSSDRKIYGDFLRKWHHKVL</sequence>
<dbReference type="PANTHER" id="PTHR43085:SF1">
    <property type="entry name" value="PSEUDOURIDINE KINASE-RELATED"/>
    <property type="match status" value="1"/>
</dbReference>
<keyword evidence="5" id="KW-0067">ATP-binding</keyword>
<dbReference type="SUPFAM" id="SSF53613">
    <property type="entry name" value="Ribokinase-like"/>
    <property type="match status" value="1"/>
</dbReference>
<comment type="similarity">
    <text evidence="1">Belongs to the carbohydrate kinase PfkB family.</text>
</comment>
<evidence type="ECO:0000256" key="5">
    <source>
        <dbReference type="ARBA" id="ARBA00022840"/>
    </source>
</evidence>
<name>A0A3A4R3I4_9BACT</name>
<comment type="caution">
    <text evidence="7">The sequence shown here is derived from an EMBL/GenBank/DDBJ whole genome shotgun (WGS) entry which is preliminary data.</text>
</comment>
<gene>
    <name evidence="7" type="ORF">C4541_05775</name>
</gene>
<reference evidence="7 8" key="1">
    <citation type="journal article" date="2017" name="ISME J.">
        <title>Energy and carbon metabolisms in a deep terrestrial subsurface fluid microbial community.</title>
        <authorList>
            <person name="Momper L."/>
            <person name="Jungbluth S.P."/>
            <person name="Lee M.D."/>
            <person name="Amend J.P."/>
        </authorList>
    </citation>
    <scope>NUCLEOTIDE SEQUENCE [LARGE SCALE GENOMIC DNA]</scope>
    <source>
        <strain evidence="7">SURF_26</strain>
    </source>
</reference>
<keyword evidence="4 7" id="KW-0418">Kinase</keyword>
<evidence type="ECO:0000259" key="6">
    <source>
        <dbReference type="Pfam" id="PF00294"/>
    </source>
</evidence>
<organism evidence="7 8">
    <name type="scientific">Candidatus Auribacter fodinae</name>
    <dbReference type="NCBI Taxonomy" id="2093366"/>
    <lineage>
        <taxon>Bacteria</taxon>
        <taxon>Pseudomonadati</taxon>
        <taxon>Candidatus Auribacterota</taxon>
        <taxon>Candidatus Auribacteria</taxon>
        <taxon>Candidatus Auribacterales</taxon>
        <taxon>Candidatus Auribacteraceae</taxon>
        <taxon>Candidatus Auribacter</taxon>
    </lineage>
</organism>
<evidence type="ECO:0000256" key="2">
    <source>
        <dbReference type="ARBA" id="ARBA00022679"/>
    </source>
</evidence>
<evidence type="ECO:0000256" key="3">
    <source>
        <dbReference type="ARBA" id="ARBA00022741"/>
    </source>
</evidence>
<dbReference type="Gene3D" id="3.40.1190.20">
    <property type="match status" value="1"/>
</dbReference>
<dbReference type="GO" id="GO:0016301">
    <property type="term" value="F:kinase activity"/>
    <property type="evidence" value="ECO:0007669"/>
    <property type="project" value="UniProtKB-KW"/>
</dbReference>
<dbReference type="EMBL" id="QZJZ01000047">
    <property type="protein sequence ID" value="RJP59532.1"/>
    <property type="molecule type" value="Genomic_DNA"/>
</dbReference>
<feature type="domain" description="Carbohydrate kinase PfkB" evidence="6">
    <location>
        <begin position="39"/>
        <end position="312"/>
    </location>
</feature>
<dbReference type="GO" id="GO:0005524">
    <property type="term" value="F:ATP binding"/>
    <property type="evidence" value="ECO:0007669"/>
    <property type="project" value="UniProtKB-KW"/>
</dbReference>
<proteinExistence type="inferred from homology"/>
<dbReference type="Proteomes" id="UP000266426">
    <property type="component" value="Unassembled WGS sequence"/>
</dbReference>
<dbReference type="Pfam" id="PF00294">
    <property type="entry name" value="PfkB"/>
    <property type="match status" value="1"/>
</dbReference>
<keyword evidence="2" id="KW-0808">Transferase</keyword>
<dbReference type="InterPro" id="IPR050306">
    <property type="entry name" value="PfkB_Carbo_kinase"/>
</dbReference>
<dbReference type="AlphaFoldDB" id="A0A3A4R3I4"/>
<evidence type="ECO:0000256" key="1">
    <source>
        <dbReference type="ARBA" id="ARBA00010688"/>
    </source>
</evidence>
<evidence type="ECO:0000313" key="7">
    <source>
        <dbReference type="EMBL" id="RJP59532.1"/>
    </source>
</evidence>
<dbReference type="InterPro" id="IPR011611">
    <property type="entry name" value="PfkB_dom"/>
</dbReference>